<evidence type="ECO:0000313" key="2">
    <source>
        <dbReference type="Proteomes" id="UP000276133"/>
    </source>
</evidence>
<evidence type="ECO:0000313" key="1">
    <source>
        <dbReference type="EMBL" id="RNA12916.1"/>
    </source>
</evidence>
<accession>A0A3M7QND7</accession>
<proteinExistence type="predicted"/>
<dbReference type="EMBL" id="REGN01005562">
    <property type="protein sequence ID" value="RNA12916.1"/>
    <property type="molecule type" value="Genomic_DNA"/>
</dbReference>
<reference evidence="1 2" key="1">
    <citation type="journal article" date="2018" name="Sci. Rep.">
        <title>Genomic signatures of local adaptation to the degree of environmental predictability in rotifers.</title>
        <authorList>
            <person name="Franch-Gras L."/>
            <person name="Hahn C."/>
            <person name="Garcia-Roger E.M."/>
            <person name="Carmona M.J."/>
            <person name="Serra M."/>
            <person name="Gomez A."/>
        </authorList>
    </citation>
    <scope>NUCLEOTIDE SEQUENCE [LARGE SCALE GENOMIC DNA]</scope>
    <source>
        <strain evidence="1">HYR1</strain>
    </source>
</reference>
<dbReference type="Proteomes" id="UP000276133">
    <property type="component" value="Unassembled WGS sequence"/>
</dbReference>
<gene>
    <name evidence="1" type="ORF">BpHYR1_041937</name>
</gene>
<keyword evidence="2" id="KW-1185">Reference proteome</keyword>
<comment type="caution">
    <text evidence="1">The sequence shown here is derived from an EMBL/GenBank/DDBJ whole genome shotgun (WGS) entry which is preliminary data.</text>
</comment>
<organism evidence="1 2">
    <name type="scientific">Brachionus plicatilis</name>
    <name type="common">Marine rotifer</name>
    <name type="synonym">Brachionus muelleri</name>
    <dbReference type="NCBI Taxonomy" id="10195"/>
    <lineage>
        <taxon>Eukaryota</taxon>
        <taxon>Metazoa</taxon>
        <taxon>Spiralia</taxon>
        <taxon>Gnathifera</taxon>
        <taxon>Rotifera</taxon>
        <taxon>Eurotatoria</taxon>
        <taxon>Monogononta</taxon>
        <taxon>Pseudotrocha</taxon>
        <taxon>Ploima</taxon>
        <taxon>Brachionidae</taxon>
        <taxon>Brachionus</taxon>
    </lineage>
</organism>
<name>A0A3M7QND7_BRAPC</name>
<protein>
    <submittedName>
        <fullName evidence="1">Uncharacterized protein</fullName>
    </submittedName>
</protein>
<sequence length="68" mass="7781">MLKLIRLCSEALNGVPNGVKLGRIAHRVVWYKYAANVVQIKGKITIDAQLGVKNPRSYDWLEYRIKIV</sequence>
<dbReference type="AlphaFoldDB" id="A0A3M7QND7"/>